<dbReference type="InterPro" id="IPR048868">
    <property type="entry name" value="OGG-like_put"/>
</dbReference>
<evidence type="ECO:0000313" key="2">
    <source>
        <dbReference type="Proteomes" id="UP000593818"/>
    </source>
</evidence>
<evidence type="ECO:0000313" key="1">
    <source>
        <dbReference type="EMBL" id="QOW01923.1"/>
    </source>
</evidence>
<accession>A0A7M2XX51</accession>
<dbReference type="Proteomes" id="UP000593818">
    <property type="component" value="Plasmid pSID"/>
</dbReference>
<geneLocation type="plasmid" evidence="1 2">
    <name>pSID</name>
</geneLocation>
<dbReference type="Pfam" id="PF21790">
    <property type="entry name" value="OGG"/>
    <property type="match status" value="1"/>
</dbReference>
<protein>
    <submittedName>
        <fullName evidence="1">Uncharacterized protein</fullName>
    </submittedName>
</protein>
<dbReference type="AlphaFoldDB" id="A0A7M2XX51"/>
<proteinExistence type="predicted"/>
<reference evidence="1 2" key="1">
    <citation type="submission" date="2020-10" db="EMBL/GenBank/DDBJ databases">
        <title>Whole genome sequence of oil-degrading bacteria Rhodococcus pyridinivorans strain 5Ap.</title>
        <authorList>
            <person name="Akhremchuk A.E."/>
            <person name="Valentovich L.N."/>
            <person name="Charniauskaya M.I."/>
            <person name="Bukliarevich H.A."/>
            <person name="Titok M.A."/>
        </authorList>
    </citation>
    <scope>NUCLEOTIDE SEQUENCE [LARGE SCALE GENOMIC DNA]</scope>
    <source>
        <strain evidence="1 2">5Ap</strain>
        <plasmid evidence="1 2">pSID</plasmid>
    </source>
</reference>
<organism evidence="1 2">
    <name type="scientific">Rhodococcus pyridinivorans</name>
    <dbReference type="NCBI Taxonomy" id="103816"/>
    <lineage>
        <taxon>Bacteria</taxon>
        <taxon>Bacillati</taxon>
        <taxon>Actinomycetota</taxon>
        <taxon>Actinomycetes</taxon>
        <taxon>Mycobacteriales</taxon>
        <taxon>Nocardiaceae</taxon>
        <taxon>Rhodococcus</taxon>
    </lineage>
</organism>
<gene>
    <name evidence="1" type="ORF">INP59_27595</name>
</gene>
<name>A0A7M2XX51_9NOCA</name>
<dbReference type="RefSeq" id="WP_193904191.1">
    <property type="nucleotide sequence ID" value="NZ_CP063453.1"/>
</dbReference>
<dbReference type="EMBL" id="CP063453">
    <property type="protein sequence ID" value="QOW01923.1"/>
    <property type="molecule type" value="Genomic_DNA"/>
</dbReference>
<keyword evidence="2" id="KW-1185">Reference proteome</keyword>
<keyword evidence="1" id="KW-0614">Plasmid</keyword>
<sequence>MAPTDLSTVEPPEACLAWVKSAHPRQVILDHPVTVNLTWWNDVLRERGLPGGPVVGRDSTGHRVDHGRTVITRGDIFALAAASSGSPTDTLALLWHTLAWGAGGKVRQILKRMDSVSRDRSVAALALRTAAQLSHRDPERAYDTLYPRGAPAIAHLGPAFFTKYLYFAGAGAPDHPSLILDSRVAAALVDIGWTSLHPETGWPAETYQRYCSLLARWAQEAGNVRPDLFERWLFDHSGNP</sequence>